<keyword evidence="1" id="KW-0175">Coiled coil</keyword>
<organism evidence="2 3">
    <name type="scientific">Stentor coeruleus</name>
    <dbReference type="NCBI Taxonomy" id="5963"/>
    <lineage>
        <taxon>Eukaryota</taxon>
        <taxon>Sar</taxon>
        <taxon>Alveolata</taxon>
        <taxon>Ciliophora</taxon>
        <taxon>Postciliodesmatophora</taxon>
        <taxon>Heterotrichea</taxon>
        <taxon>Heterotrichida</taxon>
        <taxon>Stentoridae</taxon>
        <taxon>Stentor</taxon>
    </lineage>
</organism>
<evidence type="ECO:0000256" key="1">
    <source>
        <dbReference type="SAM" id="Coils"/>
    </source>
</evidence>
<sequence length="235" mass="26866">MHSRSEKFLQEISEKIKKLKEFSAGEAIDDLAQIADDMSQLINKTDYSPSGIPPPDDLEYSFNSLNSSISVPDGPITDQLNLIKTKNMELRRKATLTIQDFKNTSRNLLSKSQLQSGKGSIILHELETVKKNLDEVYEEAQHFPCRAKSLTPKQMQARENEENMALVYQKIQDIQKEINEAAHRLMESEKMIYFTEEKNHTLENRIKKLEESVSSVLISEGPEKSRSENCMCILS</sequence>
<proteinExistence type="predicted"/>
<protein>
    <submittedName>
        <fullName evidence="2">Uncharacterized protein</fullName>
    </submittedName>
</protein>
<dbReference type="AlphaFoldDB" id="A0A1R2ASY3"/>
<evidence type="ECO:0000313" key="3">
    <source>
        <dbReference type="Proteomes" id="UP000187209"/>
    </source>
</evidence>
<comment type="caution">
    <text evidence="2">The sequence shown here is derived from an EMBL/GenBank/DDBJ whole genome shotgun (WGS) entry which is preliminary data.</text>
</comment>
<reference evidence="2 3" key="1">
    <citation type="submission" date="2016-11" db="EMBL/GenBank/DDBJ databases">
        <title>The macronuclear genome of Stentor coeruleus: a giant cell with tiny introns.</title>
        <authorList>
            <person name="Slabodnick M."/>
            <person name="Ruby J.G."/>
            <person name="Reiff S.B."/>
            <person name="Swart E.C."/>
            <person name="Gosai S."/>
            <person name="Prabakaran S."/>
            <person name="Witkowska E."/>
            <person name="Larue G.E."/>
            <person name="Fisher S."/>
            <person name="Freeman R.M."/>
            <person name="Gunawardena J."/>
            <person name="Chu W."/>
            <person name="Stover N.A."/>
            <person name="Gregory B.D."/>
            <person name="Nowacki M."/>
            <person name="Derisi J."/>
            <person name="Roy S.W."/>
            <person name="Marshall W.F."/>
            <person name="Sood P."/>
        </authorList>
    </citation>
    <scope>NUCLEOTIDE SEQUENCE [LARGE SCALE GENOMIC DNA]</scope>
    <source>
        <strain evidence="2">WM001</strain>
    </source>
</reference>
<dbReference type="EMBL" id="MPUH01001483">
    <property type="protein sequence ID" value="OMJ67510.1"/>
    <property type="molecule type" value="Genomic_DNA"/>
</dbReference>
<evidence type="ECO:0000313" key="2">
    <source>
        <dbReference type="EMBL" id="OMJ67510.1"/>
    </source>
</evidence>
<feature type="coiled-coil region" evidence="1">
    <location>
        <begin position="157"/>
        <end position="212"/>
    </location>
</feature>
<keyword evidence="3" id="KW-1185">Reference proteome</keyword>
<accession>A0A1R2ASY3</accession>
<dbReference type="Proteomes" id="UP000187209">
    <property type="component" value="Unassembled WGS sequence"/>
</dbReference>
<name>A0A1R2ASY3_9CILI</name>
<gene>
    <name evidence="2" type="ORF">SteCoe_35299</name>
</gene>